<evidence type="ECO:0000256" key="2">
    <source>
        <dbReference type="ARBA" id="ARBA00022603"/>
    </source>
</evidence>
<dbReference type="InterPro" id="IPR013216">
    <property type="entry name" value="Methyltransf_11"/>
</dbReference>
<dbReference type="SUPFAM" id="SSF53335">
    <property type="entry name" value="S-adenosyl-L-methionine-dependent methyltransferases"/>
    <property type="match status" value="1"/>
</dbReference>
<feature type="compositionally biased region" description="Basic and acidic residues" evidence="4">
    <location>
        <begin position="11"/>
        <end position="20"/>
    </location>
</feature>
<comment type="similarity">
    <text evidence="1">Belongs to the methyltransferase superfamily.</text>
</comment>
<dbReference type="GO" id="GO:0032259">
    <property type="term" value="P:methylation"/>
    <property type="evidence" value="ECO:0007669"/>
    <property type="project" value="UniProtKB-KW"/>
</dbReference>
<reference evidence="6" key="1">
    <citation type="submission" date="2021-01" db="EMBL/GenBank/DDBJ databases">
        <authorList>
            <person name="Corre E."/>
            <person name="Pelletier E."/>
            <person name="Niang G."/>
            <person name="Scheremetjew M."/>
            <person name="Finn R."/>
            <person name="Kale V."/>
            <person name="Holt S."/>
            <person name="Cochrane G."/>
            <person name="Meng A."/>
            <person name="Brown T."/>
            <person name="Cohen L."/>
        </authorList>
    </citation>
    <scope>NUCLEOTIDE SEQUENCE</scope>
    <source>
        <strain evidence="6">10249 10 AB</strain>
    </source>
</reference>
<dbReference type="PANTHER" id="PTHR12176">
    <property type="entry name" value="SAM-DEPENDENT METHYLTRANSFERASE SUPERFAMILY PROTEIN"/>
    <property type="match status" value="1"/>
</dbReference>
<gene>
    <name evidence="6" type="ORF">PAUS00366_LOCUS22666</name>
</gene>
<feature type="compositionally biased region" description="Low complexity" evidence="4">
    <location>
        <begin position="59"/>
        <end position="72"/>
    </location>
</feature>
<dbReference type="EMBL" id="HBIX01034679">
    <property type="protein sequence ID" value="CAE0729881.1"/>
    <property type="molecule type" value="Transcribed_RNA"/>
</dbReference>
<dbReference type="InterPro" id="IPR029063">
    <property type="entry name" value="SAM-dependent_MTases_sf"/>
</dbReference>
<dbReference type="CDD" id="cd02440">
    <property type="entry name" value="AdoMet_MTases"/>
    <property type="match status" value="1"/>
</dbReference>
<name>A0A7S4ER94_9STRA</name>
<keyword evidence="2" id="KW-0489">Methyltransferase</keyword>
<feature type="region of interest" description="Disordered" evidence="4">
    <location>
        <begin position="1"/>
        <end position="73"/>
    </location>
</feature>
<evidence type="ECO:0000256" key="3">
    <source>
        <dbReference type="ARBA" id="ARBA00022679"/>
    </source>
</evidence>
<dbReference type="GO" id="GO:0008757">
    <property type="term" value="F:S-adenosylmethionine-dependent methyltransferase activity"/>
    <property type="evidence" value="ECO:0007669"/>
    <property type="project" value="InterPro"/>
</dbReference>
<dbReference type="Pfam" id="PF08241">
    <property type="entry name" value="Methyltransf_11"/>
    <property type="match status" value="1"/>
</dbReference>
<proteinExistence type="inferred from homology"/>
<feature type="compositionally biased region" description="Acidic residues" evidence="4">
    <location>
        <begin position="93"/>
        <end position="104"/>
    </location>
</feature>
<dbReference type="PANTHER" id="PTHR12176:SF80">
    <property type="entry name" value="EEF1A LYSINE METHYLTRANSFERASE 4"/>
    <property type="match status" value="1"/>
</dbReference>
<accession>A0A7S4ER94</accession>
<protein>
    <recommendedName>
        <fullName evidence="5">Methyltransferase type 11 domain-containing protein</fullName>
    </recommendedName>
</protein>
<dbReference type="Gene3D" id="3.40.50.150">
    <property type="entry name" value="Vaccinia Virus protein VP39"/>
    <property type="match status" value="1"/>
</dbReference>
<evidence type="ECO:0000313" key="6">
    <source>
        <dbReference type="EMBL" id="CAE0729881.1"/>
    </source>
</evidence>
<evidence type="ECO:0000256" key="1">
    <source>
        <dbReference type="ARBA" id="ARBA00008361"/>
    </source>
</evidence>
<dbReference type="InterPro" id="IPR051419">
    <property type="entry name" value="Lys/N-term_MeTrsfase_sf"/>
</dbReference>
<feature type="compositionally biased region" description="Basic and acidic residues" evidence="4">
    <location>
        <begin position="122"/>
        <end position="142"/>
    </location>
</feature>
<feature type="compositionally biased region" description="Polar residues" evidence="4">
    <location>
        <begin position="192"/>
        <end position="201"/>
    </location>
</feature>
<keyword evidence="3" id="KW-0808">Transferase</keyword>
<feature type="compositionally biased region" description="Basic and acidic residues" evidence="4">
    <location>
        <begin position="152"/>
        <end position="170"/>
    </location>
</feature>
<evidence type="ECO:0000259" key="5">
    <source>
        <dbReference type="Pfam" id="PF08241"/>
    </source>
</evidence>
<sequence>MTTGNSAGSPDQRKRPRVEAVEVAEDTQDASETGTGTKEKPTPAYGSQEYWEDRYKNMPSDQDPTGQDDPQPYHAWYFKFEDLAPLLMPLILGDDDNNDDDDIIDDKKEANGIDGLEGETAPNDKSDCENEAVKLDKKKENGIDNFEGETVPNDKSDCENEAVTLDKDQNELSSRQTNDEEHKSHDSDSEQVENGNNNTNDSGDESDDFEVIEMDDDDDDEDPVVRVGLAKDGPISVLEVGCGDAPLGRDLALSIQDYGITVGQDPSSIIQKVVCIDYSKNVIGTMQEEQQKNQLQSGAKQKGLPVHYEVADARQLSYENESFEMILEKGTLDAMLSDSDGGGQENCRKIVSECARVLKVGGYIIIISHLNARVESGLQWLNDVIVPGVRAAGKYQWLVEVHGSDVEIPSDDDDDTEEKCVESPGPAVYFIEKVGISPTTKDSDGSEHSPPNIPLKFFSY</sequence>
<organism evidence="6">
    <name type="scientific">Pseudo-nitzschia australis</name>
    <dbReference type="NCBI Taxonomy" id="44445"/>
    <lineage>
        <taxon>Eukaryota</taxon>
        <taxon>Sar</taxon>
        <taxon>Stramenopiles</taxon>
        <taxon>Ochrophyta</taxon>
        <taxon>Bacillariophyta</taxon>
        <taxon>Bacillariophyceae</taxon>
        <taxon>Bacillariophycidae</taxon>
        <taxon>Bacillariales</taxon>
        <taxon>Bacillariaceae</taxon>
        <taxon>Pseudo-nitzschia</taxon>
    </lineage>
</organism>
<feature type="region of interest" description="Disordered" evidence="4">
    <location>
        <begin position="90"/>
        <end position="208"/>
    </location>
</feature>
<dbReference type="AlphaFoldDB" id="A0A7S4ER94"/>
<evidence type="ECO:0000256" key="4">
    <source>
        <dbReference type="SAM" id="MobiDB-lite"/>
    </source>
</evidence>
<feature type="domain" description="Methyltransferase type 11" evidence="5">
    <location>
        <begin position="271"/>
        <end position="366"/>
    </location>
</feature>
<feature type="compositionally biased region" description="Basic and acidic residues" evidence="4">
    <location>
        <begin position="177"/>
        <end position="188"/>
    </location>
</feature>